<comment type="cofactor">
    <cofactor evidence="1">
        <name>Zn(2+)</name>
        <dbReference type="ChEBI" id="CHEBI:29105"/>
    </cofactor>
</comment>
<dbReference type="AlphaFoldDB" id="H0UMW9"/>
<dbReference type="Pfam" id="PF07973">
    <property type="entry name" value="tRNA_SAD"/>
    <property type="match status" value="1"/>
</dbReference>
<dbReference type="SMART" id="SM00863">
    <property type="entry name" value="tRNA_SAD"/>
    <property type="match status" value="1"/>
</dbReference>
<dbReference type="GO" id="GO:0004813">
    <property type="term" value="F:alanine-tRNA ligase activity"/>
    <property type="evidence" value="ECO:0007669"/>
    <property type="project" value="InterPro"/>
</dbReference>
<dbReference type="GO" id="GO:0046872">
    <property type="term" value="F:metal ion binding"/>
    <property type="evidence" value="ECO:0007669"/>
    <property type="project" value="UniProtKB-KW"/>
</dbReference>
<gene>
    <name evidence="6" type="ORF">TheveDRAFT_1202</name>
</gene>
<dbReference type="RefSeq" id="WP_006583818.1">
    <property type="nucleotide sequence ID" value="NZ_CM001377.1"/>
</dbReference>
<dbReference type="OrthoDB" id="9812949at2"/>
<dbReference type="InterPro" id="IPR012947">
    <property type="entry name" value="tRNA_SAD"/>
</dbReference>
<dbReference type="SUPFAM" id="SSF55186">
    <property type="entry name" value="ThrRS/AlaRS common domain"/>
    <property type="match status" value="1"/>
</dbReference>
<evidence type="ECO:0000259" key="5">
    <source>
        <dbReference type="PROSITE" id="PS50860"/>
    </source>
</evidence>
<dbReference type="PANTHER" id="PTHR43462">
    <property type="entry name" value="ALANYL-TRNA EDITING PROTEIN"/>
    <property type="match status" value="1"/>
</dbReference>
<dbReference type="Gene3D" id="3.30.980.10">
    <property type="entry name" value="Threonyl-trna Synthetase, Chain A, domain 2"/>
    <property type="match status" value="1"/>
</dbReference>
<evidence type="ECO:0000256" key="2">
    <source>
        <dbReference type="ARBA" id="ARBA00004496"/>
    </source>
</evidence>
<evidence type="ECO:0000256" key="1">
    <source>
        <dbReference type="ARBA" id="ARBA00001947"/>
    </source>
</evidence>
<evidence type="ECO:0000256" key="3">
    <source>
        <dbReference type="ARBA" id="ARBA00022723"/>
    </source>
</evidence>
<keyword evidence="6" id="KW-0378">Hydrolase</keyword>
<dbReference type="InterPro" id="IPR051335">
    <property type="entry name" value="Alanyl-tRNA_Editing_Enzymes"/>
</dbReference>
<dbReference type="GO" id="GO:0005737">
    <property type="term" value="C:cytoplasm"/>
    <property type="evidence" value="ECO:0007669"/>
    <property type="project" value="UniProtKB-SubCell"/>
</dbReference>
<organism evidence="6 7">
    <name type="scientific">Thermanaerovibrio velox DSM 12556</name>
    <dbReference type="NCBI Taxonomy" id="926567"/>
    <lineage>
        <taxon>Bacteria</taxon>
        <taxon>Thermotogati</taxon>
        <taxon>Synergistota</taxon>
        <taxon>Synergistia</taxon>
        <taxon>Synergistales</taxon>
        <taxon>Synergistaceae</taxon>
        <taxon>Thermanaerovibrio</taxon>
    </lineage>
</organism>
<proteinExistence type="predicted"/>
<dbReference type="GO" id="GO:0006419">
    <property type="term" value="P:alanyl-tRNA aminoacylation"/>
    <property type="evidence" value="ECO:0007669"/>
    <property type="project" value="InterPro"/>
</dbReference>
<evidence type="ECO:0000256" key="4">
    <source>
        <dbReference type="ARBA" id="ARBA00022833"/>
    </source>
</evidence>
<dbReference type="GO" id="GO:0002161">
    <property type="term" value="F:aminoacyl-tRNA deacylase activity"/>
    <property type="evidence" value="ECO:0007669"/>
    <property type="project" value="UniProtKB-ARBA"/>
</dbReference>
<evidence type="ECO:0000313" key="7">
    <source>
        <dbReference type="Proteomes" id="UP000005730"/>
    </source>
</evidence>
<dbReference type="GO" id="GO:0003676">
    <property type="term" value="F:nucleic acid binding"/>
    <property type="evidence" value="ECO:0007669"/>
    <property type="project" value="InterPro"/>
</dbReference>
<dbReference type="eggNOG" id="COG0013">
    <property type="taxonomic scope" value="Bacteria"/>
</dbReference>
<keyword evidence="6" id="KW-0436">Ligase</keyword>
<dbReference type="InterPro" id="IPR018163">
    <property type="entry name" value="Thr/Ala-tRNA-synth_IIc_edit"/>
</dbReference>
<dbReference type="PROSITE" id="PS50860">
    <property type="entry name" value="AA_TRNA_LIGASE_II_ALA"/>
    <property type="match status" value="1"/>
</dbReference>
<dbReference type="PANTHER" id="PTHR43462:SF1">
    <property type="entry name" value="ALANYL-TRNA EDITING PROTEIN AARSD1"/>
    <property type="match status" value="1"/>
</dbReference>
<dbReference type="InterPro" id="IPR009000">
    <property type="entry name" value="Transl_B-barrel_sf"/>
</dbReference>
<sequence>METVIDSVEVKGGSFLIVLRDNPFHQSGGGQPGGRGRISGDNFELRVEDCRGKGDVSVITAKLIKGAVDDVIPGARVEVQVDLDWQAWVARMHSGEHALSRALERNFQGLRVFKVNIGEDEGLITLDYPEDLTWDKLWIAEEEANRVVNMDLAVRIEELTGDQALQDEALKANWERLQLDMPDSIRVVSLGDYDRVACCGLHVESTSQIGGVLVTGFKGSPSRWEVRYTVEPVRSALLDRWSRVVRRFSRDVGCQPEELEKVYGAAKEDAKSKAKLLERLRPFLVFPMTKVCLKGLSVFVMDLMSLGDLPSEIMTHQLRAKGEEDPRSISIGVCVSGGANRFAICRGGDVALDLCKWLRDNRDLGLKGGGSPDWVSGVFGDFNLELWIDRMKGEL</sequence>
<evidence type="ECO:0000313" key="6">
    <source>
        <dbReference type="EMBL" id="EHM10324.1"/>
    </source>
</evidence>
<dbReference type="STRING" id="926567.TheveDRAFT_1202"/>
<dbReference type="HOGENOM" id="CLU_703850_0_0_0"/>
<keyword evidence="3" id="KW-0479">Metal-binding</keyword>
<dbReference type="SUPFAM" id="SSF50447">
    <property type="entry name" value="Translation proteins"/>
    <property type="match status" value="1"/>
</dbReference>
<dbReference type="Proteomes" id="UP000005730">
    <property type="component" value="Chromosome"/>
</dbReference>
<comment type="subcellular location">
    <subcellularLocation>
        <location evidence="2">Cytoplasm</location>
    </subcellularLocation>
</comment>
<protein>
    <submittedName>
        <fullName evidence="6">Putative metal-dependent hydrolase related to alanyl-tRNA synthetase HxxxH domain</fullName>
    </submittedName>
</protein>
<keyword evidence="4" id="KW-0862">Zinc</keyword>
<dbReference type="GO" id="GO:0005524">
    <property type="term" value="F:ATP binding"/>
    <property type="evidence" value="ECO:0007669"/>
    <property type="project" value="InterPro"/>
</dbReference>
<keyword evidence="7" id="KW-1185">Reference proteome</keyword>
<accession>H0UMW9</accession>
<feature type="domain" description="Alanyl-transfer RNA synthetases family profile" evidence="5">
    <location>
        <begin position="1"/>
        <end position="215"/>
    </location>
</feature>
<keyword evidence="6" id="KW-0030">Aminoacyl-tRNA synthetase</keyword>
<dbReference type="InterPro" id="IPR018165">
    <property type="entry name" value="Ala-tRNA-synth_IIc_core"/>
</dbReference>
<name>H0UMW9_9BACT</name>
<dbReference type="EMBL" id="CM001377">
    <property type="protein sequence ID" value="EHM10324.1"/>
    <property type="molecule type" value="Genomic_DNA"/>
</dbReference>
<dbReference type="Gene3D" id="2.40.30.130">
    <property type="match status" value="1"/>
</dbReference>
<reference evidence="6 7" key="1">
    <citation type="submission" date="2011-10" db="EMBL/GenBank/DDBJ databases">
        <title>The Noncontiguous Finished genome of Thermanaerovibrio velox DSM 12556.</title>
        <authorList>
            <consortium name="US DOE Joint Genome Institute (JGI-PGF)"/>
            <person name="Lucas S."/>
            <person name="Copeland A."/>
            <person name="Lapidus A."/>
            <person name="Glavina del Rio T."/>
            <person name="Dalin E."/>
            <person name="Tice H."/>
            <person name="Bruce D."/>
            <person name="Goodwin L."/>
            <person name="Pitluck S."/>
            <person name="Peters L."/>
            <person name="Mikhailova N."/>
            <person name="Teshima H."/>
            <person name="Kyrpides N."/>
            <person name="Mavromatis K."/>
            <person name="Ivanova N."/>
            <person name="Markowitz V."/>
            <person name="Cheng J.-F."/>
            <person name="Hugenholtz P."/>
            <person name="Woyke T."/>
            <person name="Wu D."/>
            <person name="Spring S."/>
            <person name="Brambilla E.-M."/>
            <person name="Klenk H.-P."/>
            <person name="Eisen J.A."/>
        </authorList>
    </citation>
    <scope>NUCLEOTIDE SEQUENCE [LARGE SCALE GENOMIC DNA]</scope>
    <source>
        <strain evidence="6 7">DSM 12556</strain>
    </source>
</reference>